<evidence type="ECO:0000313" key="3">
    <source>
        <dbReference type="EMBL" id="SCO93359.1"/>
    </source>
</evidence>
<organism evidence="3 4">
    <name type="scientific">Plasmodium malariae</name>
    <dbReference type="NCBI Taxonomy" id="5858"/>
    <lineage>
        <taxon>Eukaryota</taxon>
        <taxon>Sar</taxon>
        <taxon>Alveolata</taxon>
        <taxon>Apicomplexa</taxon>
        <taxon>Aconoidasida</taxon>
        <taxon>Haemosporida</taxon>
        <taxon>Plasmodiidae</taxon>
        <taxon>Plasmodium</taxon>
        <taxon>Plasmodium (Plasmodium)</taxon>
    </lineage>
</organism>
<dbReference type="VEuPathDB" id="PlasmoDB:PmUG01_11061200"/>
<dbReference type="Proteomes" id="UP000219813">
    <property type="component" value="Chromosome 11"/>
</dbReference>
<dbReference type="OMA" id="MHERVYR"/>
<feature type="region of interest" description="Disordered" evidence="1">
    <location>
        <begin position="52"/>
        <end position="93"/>
    </location>
</feature>
<dbReference type="KEGG" id="pmal:PMUG01_11061200"/>
<evidence type="ECO:0000313" key="4">
    <source>
        <dbReference type="Proteomes" id="UP000219813"/>
    </source>
</evidence>
<protein>
    <submittedName>
        <fullName evidence="3">Uncharacterized protein</fullName>
    </submittedName>
</protein>
<keyword evidence="2" id="KW-0812">Transmembrane</keyword>
<keyword evidence="2" id="KW-0472">Membrane</keyword>
<dbReference type="RefSeq" id="XP_028862796.1">
    <property type="nucleotide sequence ID" value="XM_029006292.1"/>
</dbReference>
<dbReference type="AlphaFoldDB" id="A0A1D3SND4"/>
<accession>A0A1D3SND4</accession>
<proteinExistence type="predicted"/>
<dbReference type="EMBL" id="LT594632">
    <property type="protein sequence ID" value="SCO93359.1"/>
    <property type="molecule type" value="Genomic_DNA"/>
</dbReference>
<dbReference type="GeneID" id="39870074"/>
<gene>
    <name evidence="3" type="primary">PmUG01_11061200</name>
    <name evidence="3" type="ORF">PMUG01_11061200</name>
</gene>
<reference evidence="3 4" key="1">
    <citation type="submission" date="2016-06" db="EMBL/GenBank/DDBJ databases">
        <authorList>
            <consortium name="Pathogen Informatics"/>
        </authorList>
    </citation>
    <scope>NUCLEOTIDE SEQUENCE [LARGE SCALE GENOMIC DNA]</scope>
</reference>
<sequence length="178" mass="20519">MFNDSIKILFFSFFIYTCKKYGSNEDSVGKALNSKNIRILCEPGRDFSGSHYSNGPHDQNLYGSTDSINEKRDNNRDGTKPPPPSPQGSWSTFNDEGLANERLQRNPWIYDYYQNNVRYVAPENNINHELIEKLKKNAIYILPVLLVSYYLFRNSGTQTFLLIAAIAGVLMYTRHYIN</sequence>
<feature type="transmembrane region" description="Helical" evidence="2">
    <location>
        <begin position="158"/>
        <end position="177"/>
    </location>
</feature>
<evidence type="ECO:0000256" key="1">
    <source>
        <dbReference type="SAM" id="MobiDB-lite"/>
    </source>
</evidence>
<keyword evidence="4" id="KW-1185">Reference proteome</keyword>
<feature type="compositionally biased region" description="Polar residues" evidence="1">
    <location>
        <begin position="52"/>
        <end position="67"/>
    </location>
</feature>
<name>A0A1D3SND4_PLAMA</name>
<keyword evidence="2" id="KW-1133">Transmembrane helix</keyword>
<evidence type="ECO:0000256" key="2">
    <source>
        <dbReference type="SAM" id="Phobius"/>
    </source>
</evidence>
<feature type="compositionally biased region" description="Basic and acidic residues" evidence="1">
    <location>
        <begin position="68"/>
        <end position="79"/>
    </location>
</feature>
<dbReference type="OrthoDB" id="381862at2759"/>